<evidence type="ECO:0000256" key="1">
    <source>
        <dbReference type="ARBA" id="ARBA00023118"/>
    </source>
</evidence>
<comment type="subunit">
    <text evidence="2">Part of the Csm effector complex that includes Cas10, Csm2, Csm3, Csm4 and Csm5.</text>
</comment>
<dbReference type="Pfam" id="PF03787">
    <property type="entry name" value="RAMPs"/>
    <property type="match status" value="1"/>
</dbReference>
<dbReference type="RefSeq" id="WP_021342039.1">
    <property type="nucleotide sequence ID" value="NZ_BAAAGS010000119.1"/>
</dbReference>
<protein>
    <recommendedName>
        <fullName evidence="3">CRISPR type III-associated protein domain-containing protein</fullName>
    </recommendedName>
</protein>
<comment type="caution">
    <text evidence="4">The sequence shown here is derived from an EMBL/GenBank/DDBJ whole genome shotgun (WGS) entry which is preliminary data.</text>
</comment>
<name>A0ABP3PKM4_SACER</name>
<gene>
    <name evidence="4" type="ORF">GCM10009533_71390</name>
</gene>
<feature type="domain" description="CRISPR type III-associated protein" evidence="3">
    <location>
        <begin position="7"/>
        <end position="160"/>
    </location>
</feature>
<dbReference type="InterPro" id="IPR005537">
    <property type="entry name" value="RAMP_III_fam"/>
</dbReference>
<reference evidence="5" key="1">
    <citation type="journal article" date="2019" name="Int. J. Syst. Evol. Microbiol.">
        <title>The Global Catalogue of Microorganisms (GCM) 10K type strain sequencing project: providing services to taxonomists for standard genome sequencing and annotation.</title>
        <authorList>
            <consortium name="The Broad Institute Genomics Platform"/>
            <consortium name="The Broad Institute Genome Sequencing Center for Infectious Disease"/>
            <person name="Wu L."/>
            <person name="Ma J."/>
        </authorList>
    </citation>
    <scope>NUCLEOTIDE SEQUENCE [LARGE SCALE GENOMIC DNA]</scope>
    <source>
        <strain evidence="5">JCM 10303</strain>
    </source>
</reference>
<dbReference type="Proteomes" id="UP001500729">
    <property type="component" value="Unassembled WGS sequence"/>
</dbReference>
<evidence type="ECO:0000313" key="4">
    <source>
        <dbReference type="EMBL" id="GAA0565426.1"/>
    </source>
</evidence>
<keyword evidence="5" id="KW-1185">Reference proteome</keyword>
<dbReference type="EMBL" id="BAAAGS010000119">
    <property type="protein sequence ID" value="GAA0565426.1"/>
    <property type="molecule type" value="Genomic_DNA"/>
</dbReference>
<evidence type="ECO:0000259" key="3">
    <source>
        <dbReference type="Pfam" id="PF03787"/>
    </source>
</evidence>
<proteinExistence type="predicted"/>
<evidence type="ECO:0000256" key="2">
    <source>
        <dbReference type="ARBA" id="ARBA00093789"/>
    </source>
</evidence>
<organism evidence="4 5">
    <name type="scientific">Saccharopolyspora erythraea</name>
    <name type="common">Streptomyces erythraeus</name>
    <dbReference type="NCBI Taxonomy" id="1836"/>
    <lineage>
        <taxon>Bacteria</taxon>
        <taxon>Bacillati</taxon>
        <taxon>Actinomycetota</taxon>
        <taxon>Actinomycetes</taxon>
        <taxon>Pseudonocardiales</taxon>
        <taxon>Pseudonocardiaceae</taxon>
        <taxon>Saccharopolyspora</taxon>
    </lineage>
</organism>
<keyword evidence="1" id="KW-0051">Antiviral defense</keyword>
<sequence length="181" mass="20006">MTRLDFTITFHTPFRVARGQGGGGSHDTIDERDQLPATSMAGVVRATAKKLLGSQNPVIDEVFGSDGNPSPWRWSPVRPDGDWHGAQPAARVRIDQHSRTAQGHMLILADHTGADQGRFSITKFRYVPRERLAVHQAVLKVAAQATCSLGAWRRRGSGWVGIRCAEEINEETVRIFLGLKR</sequence>
<accession>A0ABP3PKM4</accession>
<evidence type="ECO:0000313" key="5">
    <source>
        <dbReference type="Proteomes" id="UP001500729"/>
    </source>
</evidence>